<feature type="chain" id="PRO_5032766155" evidence="2">
    <location>
        <begin position="20"/>
        <end position="174"/>
    </location>
</feature>
<dbReference type="OrthoDB" id="7426809at2"/>
<dbReference type="EMBL" id="WTYV01000005">
    <property type="protein sequence ID" value="MXO72514.1"/>
    <property type="molecule type" value="Genomic_DNA"/>
</dbReference>
<keyword evidence="4" id="KW-1185">Reference proteome</keyword>
<feature type="signal peptide" evidence="2">
    <location>
        <begin position="1"/>
        <end position="19"/>
    </location>
</feature>
<protein>
    <submittedName>
        <fullName evidence="3">Uncharacterized protein</fullName>
    </submittedName>
</protein>
<feature type="region of interest" description="Disordered" evidence="1">
    <location>
        <begin position="121"/>
        <end position="143"/>
    </location>
</feature>
<organism evidence="3 4">
    <name type="scientific">Alteraurantiacibacter buctensis</name>
    <dbReference type="NCBI Taxonomy" id="1503981"/>
    <lineage>
        <taxon>Bacteria</taxon>
        <taxon>Pseudomonadati</taxon>
        <taxon>Pseudomonadota</taxon>
        <taxon>Alphaproteobacteria</taxon>
        <taxon>Sphingomonadales</taxon>
        <taxon>Erythrobacteraceae</taxon>
        <taxon>Alteraurantiacibacter</taxon>
    </lineage>
</organism>
<accession>A0A844Z1D5</accession>
<evidence type="ECO:0000256" key="2">
    <source>
        <dbReference type="SAM" id="SignalP"/>
    </source>
</evidence>
<reference evidence="3 4" key="1">
    <citation type="submission" date="2019-12" db="EMBL/GenBank/DDBJ databases">
        <title>Genomic-based taxomic classification of the family Erythrobacteraceae.</title>
        <authorList>
            <person name="Xu L."/>
        </authorList>
    </citation>
    <scope>NUCLEOTIDE SEQUENCE [LARGE SCALE GENOMIC DNA]</scope>
    <source>
        <strain evidence="3 4">M0322</strain>
    </source>
</reference>
<dbReference type="AlphaFoldDB" id="A0A844Z1D5"/>
<dbReference type="RefSeq" id="WP_160772447.1">
    <property type="nucleotide sequence ID" value="NZ_WTYV01000005.1"/>
</dbReference>
<evidence type="ECO:0000313" key="3">
    <source>
        <dbReference type="EMBL" id="MXO72514.1"/>
    </source>
</evidence>
<dbReference type="Proteomes" id="UP000466966">
    <property type="component" value="Unassembled WGS sequence"/>
</dbReference>
<proteinExistence type="predicted"/>
<dbReference type="PROSITE" id="PS51257">
    <property type="entry name" value="PROKAR_LIPOPROTEIN"/>
    <property type="match status" value="1"/>
</dbReference>
<name>A0A844Z1D5_9SPHN</name>
<comment type="caution">
    <text evidence="3">The sequence shown here is derived from an EMBL/GenBank/DDBJ whole genome shotgun (WGS) entry which is preliminary data.</text>
</comment>
<sequence>MRTIITAALSLALAACGQASPDSQDAGEPAALAAAGNAAIDFGDDASRWANDNECDDKRFIDAGMTATPLLDEDIGHDATDCRTAYEAGNLQLRQAVPARPLSAPVDGTVDFGDDTSRWANDNECDDKRFTGPGMTETPLLDEDIGHDATDCRLAYEAGRLQLADGDAGAAPAK</sequence>
<evidence type="ECO:0000313" key="4">
    <source>
        <dbReference type="Proteomes" id="UP000466966"/>
    </source>
</evidence>
<evidence type="ECO:0000256" key="1">
    <source>
        <dbReference type="SAM" id="MobiDB-lite"/>
    </source>
</evidence>
<gene>
    <name evidence="3" type="ORF">GRI99_12845</name>
</gene>
<keyword evidence="2" id="KW-0732">Signal</keyword>